<reference evidence="2" key="1">
    <citation type="journal article" date="2022" name="Mol. Ecol. Resour.">
        <title>The genomes of chicory, endive, great burdock and yacon provide insights into Asteraceae palaeo-polyploidization history and plant inulin production.</title>
        <authorList>
            <person name="Fan W."/>
            <person name="Wang S."/>
            <person name="Wang H."/>
            <person name="Wang A."/>
            <person name="Jiang F."/>
            <person name="Liu H."/>
            <person name="Zhao H."/>
            <person name="Xu D."/>
            <person name="Zhang Y."/>
        </authorList>
    </citation>
    <scope>NUCLEOTIDE SEQUENCE [LARGE SCALE GENOMIC DNA]</scope>
    <source>
        <strain evidence="2">cv. Punajuju</strain>
    </source>
</reference>
<gene>
    <name evidence="1" type="ORF">L2E82_34583</name>
</gene>
<organism evidence="1 2">
    <name type="scientific">Cichorium intybus</name>
    <name type="common">Chicory</name>
    <dbReference type="NCBI Taxonomy" id="13427"/>
    <lineage>
        <taxon>Eukaryota</taxon>
        <taxon>Viridiplantae</taxon>
        <taxon>Streptophyta</taxon>
        <taxon>Embryophyta</taxon>
        <taxon>Tracheophyta</taxon>
        <taxon>Spermatophyta</taxon>
        <taxon>Magnoliopsida</taxon>
        <taxon>eudicotyledons</taxon>
        <taxon>Gunneridae</taxon>
        <taxon>Pentapetalae</taxon>
        <taxon>asterids</taxon>
        <taxon>campanulids</taxon>
        <taxon>Asterales</taxon>
        <taxon>Asteraceae</taxon>
        <taxon>Cichorioideae</taxon>
        <taxon>Cichorieae</taxon>
        <taxon>Cichoriinae</taxon>
        <taxon>Cichorium</taxon>
    </lineage>
</organism>
<proteinExistence type="predicted"/>
<protein>
    <submittedName>
        <fullName evidence="1">Uncharacterized protein</fullName>
    </submittedName>
</protein>
<reference evidence="1 2" key="2">
    <citation type="journal article" date="2022" name="Mol. Ecol. Resour.">
        <title>The genomes of chicory, endive, great burdock and yacon provide insights into Asteraceae paleo-polyploidization history and plant inulin production.</title>
        <authorList>
            <person name="Fan W."/>
            <person name="Wang S."/>
            <person name="Wang H."/>
            <person name="Wang A."/>
            <person name="Jiang F."/>
            <person name="Liu H."/>
            <person name="Zhao H."/>
            <person name="Xu D."/>
            <person name="Zhang Y."/>
        </authorList>
    </citation>
    <scope>NUCLEOTIDE SEQUENCE [LARGE SCALE GENOMIC DNA]</scope>
    <source>
        <strain evidence="2">cv. Punajuju</strain>
        <tissue evidence="1">Leaves</tissue>
    </source>
</reference>
<keyword evidence="2" id="KW-1185">Reference proteome</keyword>
<evidence type="ECO:0000313" key="2">
    <source>
        <dbReference type="Proteomes" id="UP001055811"/>
    </source>
</evidence>
<sequence>MINMKVAGRTIALIRKGVTTGQRSIFVITGDEPHDQIARLYSIFDEEQDNRGLVSKGVLWCYRNKLVLPRRKINTAKQLSSLRRYGVFAPAKGLQFSLFLKHTPIMSCRYNDSERILGNTFDMCVFQDFEALTSNLLATTIETVDVGGLVILLIPSSSNVRDIIHEGLPTDFVLSLASCRQYIVMNDELKVLPISSQPQPLQPCARTTIEQLHKYVRGLDQDFARLNINPLYQHPADTYAASASASCPYGTMDTDP</sequence>
<dbReference type="Proteomes" id="UP001055811">
    <property type="component" value="Linkage Group LG06"/>
</dbReference>
<accession>A0ACB9BML9</accession>
<comment type="caution">
    <text evidence="1">The sequence shown here is derived from an EMBL/GenBank/DDBJ whole genome shotgun (WGS) entry which is preliminary data.</text>
</comment>
<name>A0ACB9BML9_CICIN</name>
<evidence type="ECO:0000313" key="1">
    <source>
        <dbReference type="EMBL" id="KAI3723173.1"/>
    </source>
</evidence>
<dbReference type="EMBL" id="CM042014">
    <property type="protein sequence ID" value="KAI3723173.1"/>
    <property type="molecule type" value="Genomic_DNA"/>
</dbReference>